<feature type="transmembrane region" description="Helical" evidence="1">
    <location>
        <begin position="16"/>
        <end position="39"/>
    </location>
</feature>
<keyword evidence="1" id="KW-0472">Membrane</keyword>
<sequence length="163" mass="17820">MKIVGSVSSEKTRVRLLFAAAILMVVVAVVHEAVGYFWYVDPLVEEASGISNSVESGSEGQPVMMAVAMYHFVGWVFLVMGLAPGWAARLMRGGEYRTARALLVVTLALLWAMVATFVVVNAAFRGFDDILILAQWTFFVPSLLLVHLALRGMPTSQAEQVSR</sequence>
<evidence type="ECO:0000313" key="3">
    <source>
        <dbReference type="Proteomes" id="UP000219565"/>
    </source>
</evidence>
<evidence type="ECO:0000313" key="2">
    <source>
        <dbReference type="EMBL" id="SNY87061.1"/>
    </source>
</evidence>
<accession>A0A285LUN2</accession>
<feature type="transmembrane region" description="Helical" evidence="1">
    <location>
        <begin position="130"/>
        <end position="150"/>
    </location>
</feature>
<dbReference type="Proteomes" id="UP000219565">
    <property type="component" value="Unassembled WGS sequence"/>
</dbReference>
<reference evidence="2 3" key="1">
    <citation type="submission" date="2017-09" db="EMBL/GenBank/DDBJ databases">
        <authorList>
            <person name="Ehlers B."/>
            <person name="Leendertz F.H."/>
        </authorList>
    </citation>
    <scope>NUCLEOTIDE SEQUENCE [LARGE SCALE GENOMIC DNA]</scope>
    <source>
        <strain evidence="2 3">DSM 45537</strain>
    </source>
</reference>
<organism evidence="2 3">
    <name type="scientific">Nocardia amikacinitolerans</name>
    <dbReference type="NCBI Taxonomy" id="756689"/>
    <lineage>
        <taxon>Bacteria</taxon>
        <taxon>Bacillati</taxon>
        <taxon>Actinomycetota</taxon>
        <taxon>Actinomycetes</taxon>
        <taxon>Mycobacteriales</taxon>
        <taxon>Nocardiaceae</taxon>
        <taxon>Nocardia</taxon>
    </lineage>
</organism>
<dbReference type="AlphaFoldDB" id="A0A285LUN2"/>
<keyword evidence="1" id="KW-0812">Transmembrane</keyword>
<dbReference type="RefSeq" id="WP_097246178.1">
    <property type="nucleotide sequence ID" value="NZ_OBEG01000004.1"/>
</dbReference>
<proteinExistence type="predicted"/>
<feature type="transmembrane region" description="Helical" evidence="1">
    <location>
        <begin position="68"/>
        <end position="89"/>
    </location>
</feature>
<dbReference type="EMBL" id="OBEG01000004">
    <property type="protein sequence ID" value="SNY87061.1"/>
    <property type="molecule type" value="Genomic_DNA"/>
</dbReference>
<keyword evidence="3" id="KW-1185">Reference proteome</keyword>
<evidence type="ECO:0000256" key="1">
    <source>
        <dbReference type="SAM" id="Phobius"/>
    </source>
</evidence>
<feature type="transmembrane region" description="Helical" evidence="1">
    <location>
        <begin position="101"/>
        <end position="124"/>
    </location>
</feature>
<keyword evidence="1" id="KW-1133">Transmembrane helix</keyword>
<name>A0A285LUN2_9NOCA</name>
<protein>
    <submittedName>
        <fullName evidence="2">Uncharacterized protein</fullName>
    </submittedName>
</protein>
<gene>
    <name evidence="2" type="ORF">SAMN04244553_3994</name>
</gene>